<protein>
    <submittedName>
        <fullName evidence="1">Uncharacterized protein</fullName>
    </submittedName>
</protein>
<proteinExistence type="predicted"/>
<evidence type="ECO:0000313" key="1">
    <source>
        <dbReference type="EMBL" id="RLU23039.1"/>
    </source>
</evidence>
<organism evidence="1 2">
    <name type="scientific">Ooceraea biroi</name>
    <name type="common">Clonal raider ant</name>
    <name type="synonym">Cerapachys biroi</name>
    <dbReference type="NCBI Taxonomy" id="2015173"/>
    <lineage>
        <taxon>Eukaryota</taxon>
        <taxon>Metazoa</taxon>
        <taxon>Ecdysozoa</taxon>
        <taxon>Arthropoda</taxon>
        <taxon>Hexapoda</taxon>
        <taxon>Insecta</taxon>
        <taxon>Pterygota</taxon>
        <taxon>Neoptera</taxon>
        <taxon>Endopterygota</taxon>
        <taxon>Hymenoptera</taxon>
        <taxon>Apocrita</taxon>
        <taxon>Aculeata</taxon>
        <taxon>Formicoidea</taxon>
        <taxon>Formicidae</taxon>
        <taxon>Dorylinae</taxon>
        <taxon>Ooceraea</taxon>
    </lineage>
</organism>
<gene>
    <name evidence="1" type="ORF">DMN91_005317</name>
</gene>
<sequence>MQHAIPGDLLVITENLLVYAVRIRRKASTIIQSRPLSSTCVKTLALSSFVAASGFTRPLARFSTRLRSLTREMDTFLIIGICFLCYEMCDLIMRYAAPQAPIETHHAAETATATTKASSSQKVYSISRKIQGPPACCPQ</sequence>
<dbReference type="AlphaFoldDB" id="A0A3L8DT20"/>
<dbReference type="EMBL" id="QOIP01000005">
    <property type="protein sequence ID" value="RLU23039.1"/>
    <property type="molecule type" value="Genomic_DNA"/>
</dbReference>
<reference evidence="1 2" key="1">
    <citation type="journal article" date="2018" name="Genome Res.">
        <title>The genomic architecture and molecular evolution of ant odorant receptors.</title>
        <authorList>
            <person name="McKenzie S.K."/>
            <person name="Kronauer D.J.C."/>
        </authorList>
    </citation>
    <scope>NUCLEOTIDE SEQUENCE [LARGE SCALE GENOMIC DNA]</scope>
    <source>
        <strain evidence="1">Clonal line C1</strain>
    </source>
</reference>
<accession>A0A3L8DT20</accession>
<name>A0A3L8DT20_OOCBI</name>
<comment type="caution">
    <text evidence="1">The sequence shown here is derived from an EMBL/GenBank/DDBJ whole genome shotgun (WGS) entry which is preliminary data.</text>
</comment>
<evidence type="ECO:0000313" key="2">
    <source>
        <dbReference type="Proteomes" id="UP000279307"/>
    </source>
</evidence>
<dbReference type="Proteomes" id="UP000279307">
    <property type="component" value="Chromosome 5"/>
</dbReference>